<dbReference type="KEGG" id="ocy:OSSY52_03040"/>
<name>A0A7G1G5V4_9BACT</name>
<dbReference type="InParanoid" id="A0A7G1G5V4"/>
<sequence>MKKVLVFIFILIICLSFSSVYIKNGYLNFVITGRDTSENIQLVFEDKNYDFFYINGKLKCYIPLPKDGIYSFYYLKKNNKILEKTIFQKNNKNIIYIINGKISNPNSFANTYYVLENTNKITAYVEKNDLDYFYDTSIFGNINLISPYFTFKSNYDFGYSKTPYAYMSFMGFLGNETLNLGYKNTLMTGRGYYLKYYTNFFEKKYFFSIRDYSGADKVSKENYEIIPVYFFNYDGLFDIEYRAYDNPLNVGSLYTVVGNDFKVGMLWSSSKQADLNYLCPEKEKKSPLLIFYAGNNDLSLNFGYYNYSEPYYLATKSIVKEGMNTYYYYFNVDFLKKGLTLYFTINWIPEIYAYINYADELWGFSNIAYNFYLDNLRIYPLLQVYYYKDIKLQFKLYGELKTNFGIFKGGIGTTTYNSVWDGWTIKEEKQDLKFNLNYEYSF</sequence>
<dbReference type="Proteomes" id="UP000516361">
    <property type="component" value="Chromosome"/>
</dbReference>
<dbReference type="RefSeq" id="WP_190615289.1">
    <property type="nucleotide sequence ID" value="NZ_AP018712.1"/>
</dbReference>
<evidence type="ECO:0000313" key="2">
    <source>
        <dbReference type="Proteomes" id="UP000516361"/>
    </source>
</evidence>
<dbReference type="EMBL" id="AP018712">
    <property type="protein sequence ID" value="BBE30163.1"/>
    <property type="molecule type" value="Genomic_DNA"/>
</dbReference>
<gene>
    <name evidence="1" type="ORF">OSSY52_03040</name>
</gene>
<dbReference type="AlphaFoldDB" id="A0A7G1G5V4"/>
<reference evidence="1 2" key="1">
    <citation type="submission" date="2018-06" db="EMBL/GenBank/DDBJ databases">
        <title>Genome sequencing of Oceanotoga sp. sy52.</title>
        <authorList>
            <person name="Mori K."/>
        </authorList>
    </citation>
    <scope>NUCLEOTIDE SEQUENCE [LARGE SCALE GENOMIC DNA]</scope>
    <source>
        <strain evidence="2">sy52</strain>
    </source>
</reference>
<proteinExistence type="predicted"/>
<keyword evidence="2" id="KW-1185">Reference proteome</keyword>
<organism evidence="1 2">
    <name type="scientific">Tepiditoga spiralis</name>
    <dbReference type="NCBI Taxonomy" id="2108365"/>
    <lineage>
        <taxon>Bacteria</taxon>
        <taxon>Thermotogati</taxon>
        <taxon>Thermotogota</taxon>
        <taxon>Thermotogae</taxon>
        <taxon>Petrotogales</taxon>
        <taxon>Petrotogaceae</taxon>
        <taxon>Tepiditoga</taxon>
    </lineage>
</organism>
<accession>A0A7G1G5V4</accession>
<protein>
    <submittedName>
        <fullName evidence="1">Uncharacterized protein</fullName>
    </submittedName>
</protein>
<evidence type="ECO:0000313" key="1">
    <source>
        <dbReference type="EMBL" id="BBE30163.1"/>
    </source>
</evidence>